<dbReference type="GO" id="GO:0003723">
    <property type="term" value="F:RNA binding"/>
    <property type="evidence" value="ECO:0007669"/>
    <property type="project" value="TreeGrafter"/>
</dbReference>
<evidence type="ECO:0000313" key="9">
    <source>
        <dbReference type="Proteomes" id="UP000041254"/>
    </source>
</evidence>
<dbReference type="FunCoup" id="A0A0G4EF62">
    <property type="interactions" value="56"/>
</dbReference>
<evidence type="ECO:0000256" key="1">
    <source>
        <dbReference type="ARBA" id="ARBA00022722"/>
    </source>
</evidence>
<dbReference type="OMA" id="CASWCWE"/>
<protein>
    <submittedName>
        <fullName evidence="8">Uncharacterized protein</fullName>
    </submittedName>
</protein>
<feature type="compositionally biased region" description="Basic and acidic residues" evidence="5">
    <location>
        <begin position="756"/>
        <end position="768"/>
    </location>
</feature>
<dbReference type="InterPro" id="IPR004859">
    <property type="entry name" value="Xrn1_N"/>
</dbReference>
<dbReference type="InParanoid" id="A0A0G4EF62"/>
<dbReference type="STRING" id="1169540.A0A0G4EF62"/>
<dbReference type="Gene3D" id="1.25.40.1050">
    <property type="match status" value="1"/>
</dbReference>
<evidence type="ECO:0000256" key="3">
    <source>
        <dbReference type="ARBA" id="ARBA00022839"/>
    </source>
</evidence>
<feature type="domain" description="Xrn1 helical" evidence="7">
    <location>
        <begin position="397"/>
        <end position="572"/>
    </location>
</feature>
<feature type="domain" description="Xrn1 N-terminal" evidence="6">
    <location>
        <begin position="1"/>
        <end position="242"/>
    </location>
</feature>
<dbReference type="GO" id="GO:0005634">
    <property type="term" value="C:nucleus"/>
    <property type="evidence" value="ECO:0007669"/>
    <property type="project" value="TreeGrafter"/>
</dbReference>
<feature type="domain" description="Xrn1 helical" evidence="7">
    <location>
        <begin position="302"/>
        <end position="389"/>
    </location>
</feature>
<evidence type="ECO:0000256" key="4">
    <source>
        <dbReference type="ARBA" id="ARBA00038299"/>
    </source>
</evidence>
<comment type="similarity">
    <text evidence="4">Belongs to the 5'-3' exonuclease family.</text>
</comment>
<dbReference type="Pfam" id="PF17846">
    <property type="entry name" value="XRN_M"/>
    <property type="match status" value="2"/>
</dbReference>
<feature type="region of interest" description="Disordered" evidence="5">
    <location>
        <begin position="732"/>
        <end position="768"/>
    </location>
</feature>
<dbReference type="PANTHER" id="PTHR12341">
    <property type="entry name" value="5'-&gt;3' EXORIBONUCLEASE"/>
    <property type="match status" value="1"/>
</dbReference>
<keyword evidence="3" id="KW-0269">Exonuclease</keyword>
<dbReference type="InterPro" id="IPR027073">
    <property type="entry name" value="5_3_exoribonuclease"/>
</dbReference>
<dbReference type="OrthoDB" id="372487at2759"/>
<evidence type="ECO:0000313" key="8">
    <source>
        <dbReference type="EMBL" id="CEL94169.1"/>
    </source>
</evidence>
<dbReference type="Proteomes" id="UP000041254">
    <property type="component" value="Unassembled WGS sequence"/>
</dbReference>
<dbReference type="VEuPathDB" id="CryptoDB:Vbra_7149"/>
<dbReference type="Gene3D" id="3.40.50.12390">
    <property type="match status" value="2"/>
</dbReference>
<dbReference type="PhylomeDB" id="A0A0G4EF62"/>
<dbReference type="AlphaFoldDB" id="A0A0G4EF62"/>
<proteinExistence type="inferred from homology"/>
<evidence type="ECO:0000259" key="6">
    <source>
        <dbReference type="Pfam" id="PF03159"/>
    </source>
</evidence>
<gene>
    <name evidence="8" type="ORF">Vbra_7149</name>
</gene>
<evidence type="ECO:0000259" key="7">
    <source>
        <dbReference type="Pfam" id="PF17846"/>
    </source>
</evidence>
<dbReference type="InterPro" id="IPR041412">
    <property type="entry name" value="Xrn1_helical"/>
</dbReference>
<keyword evidence="1" id="KW-0540">Nuclease</keyword>
<accession>A0A0G4EF62</accession>
<dbReference type="GO" id="GO:0000956">
    <property type="term" value="P:nuclear-transcribed mRNA catabolic process"/>
    <property type="evidence" value="ECO:0007669"/>
    <property type="project" value="TreeGrafter"/>
</dbReference>
<evidence type="ECO:0000256" key="5">
    <source>
        <dbReference type="SAM" id="MobiDB-lite"/>
    </source>
</evidence>
<dbReference type="EMBL" id="CDMY01000209">
    <property type="protein sequence ID" value="CEL94169.1"/>
    <property type="molecule type" value="Genomic_DNA"/>
</dbReference>
<dbReference type="GO" id="GO:0004534">
    <property type="term" value="F:5'-3' RNA exonuclease activity"/>
    <property type="evidence" value="ECO:0007669"/>
    <property type="project" value="TreeGrafter"/>
</dbReference>
<reference evidence="8 9" key="1">
    <citation type="submission" date="2014-11" db="EMBL/GenBank/DDBJ databases">
        <authorList>
            <person name="Zhu J."/>
            <person name="Qi W."/>
            <person name="Song R."/>
        </authorList>
    </citation>
    <scope>NUCLEOTIDE SEQUENCE [LARGE SCALE GENOMIC DNA]</scope>
</reference>
<dbReference type="CDD" id="cd18673">
    <property type="entry name" value="PIN_XRN1-2-like"/>
    <property type="match status" value="1"/>
</dbReference>
<dbReference type="Pfam" id="PF03159">
    <property type="entry name" value="XRN_N"/>
    <property type="match status" value="1"/>
</dbReference>
<keyword evidence="9" id="KW-1185">Reference proteome</keyword>
<keyword evidence="2" id="KW-0378">Hydrolase</keyword>
<name>A0A0G4EF62_VITBC</name>
<evidence type="ECO:0000256" key="2">
    <source>
        <dbReference type="ARBA" id="ARBA00022801"/>
    </source>
</evidence>
<organism evidence="8 9">
    <name type="scientific">Vitrella brassicaformis (strain CCMP3155)</name>
    <dbReference type="NCBI Taxonomy" id="1169540"/>
    <lineage>
        <taxon>Eukaryota</taxon>
        <taxon>Sar</taxon>
        <taxon>Alveolata</taxon>
        <taxon>Colpodellida</taxon>
        <taxon>Vitrellaceae</taxon>
        <taxon>Vitrella</taxon>
    </lineage>
</organism>
<sequence length="768" mass="88747">MGIPKLFRWLIDLYPSVRQRIGDTLGDTTVDTFYLDMNGIIHMCTHANVDADFVEHDEEEMFHRIFAYIDRLYKIIRPRRLLYMAVDGVAPRAKMNQQRNRRFRSAKEGELLLEQMKSSTNPDHSRWVDGDRKRFDSNCITPGTDFMYKLGLALRKWVAYKIQTDPVWADGAKVILSGPDVPGEGEHKIMDYIREASATDPTWKGTADNPAPLQHCMYGLDADLIMLSLVSHQPNFILLREKMAVIHPRKTRRDPGTGRVRKRDPMTFSREDFEILDVSILREVLYMQFRGIAKHPDLTFEWDLERLIDDFIFLCFLIGNDFLPHIPHLDIAEGSINDILALYIKLLPKLGGYLTDKAKLHPQRLEVFLRAISHSEALYFRRRAKLDDEPAFADAEKYKDHYYWMKLGLQPHDVEDKRRLNQCYLEGLHWVLHYYHHGCGSWAWYYPYHYAPLASDLRHLESLKVEFDRGRPFTPLMQLLSVMPTQCSELLPQPYSALMINESSPITGFYPSDFQVDPNGKKNSWEYVVRIPFIDEEKLLSAVGSINHKTQLSRQERMRNLRGRDHVFIPPGYSDRIASYIKDDATGKKRRPGRTTAFEMDDDSLPYVDLSLTRPFARSRTRGRAGGVRRNPIKRAIPRVRDGELRAIAKRLPEGERAADRAAVDVRVKGAERLHYSTGGRRKDAVSGKLREEAARRIDSTRKVLDLRDKGSGSELAMMAVKSAVQRKKLDLDPRQLVRRKRQLQRVSESGQQATDGEKSADEKMVHG</sequence>
<dbReference type="PANTHER" id="PTHR12341:SF7">
    <property type="entry name" value="5'-3' EXORIBONUCLEASE 1"/>
    <property type="match status" value="1"/>
</dbReference>